<protein>
    <submittedName>
        <fullName evidence="1">Uncharacterized protein</fullName>
    </submittedName>
</protein>
<sequence length="61" mass="6791">MTLTIEGFINTSCKRSGPGAAGSIARITTDKRDLIVYNEYLVNNTGSGVYEQWNYVNFNIL</sequence>
<evidence type="ECO:0000313" key="2">
    <source>
        <dbReference type="Proteomes" id="UP000654993"/>
    </source>
</evidence>
<gene>
    <name evidence="1" type="ORF">PRECH8_11340</name>
</gene>
<organism evidence="1 2">
    <name type="scientific">Insulibacter thermoxylanivorax</name>
    <dbReference type="NCBI Taxonomy" id="2749268"/>
    <lineage>
        <taxon>Bacteria</taxon>
        <taxon>Bacillati</taxon>
        <taxon>Bacillota</taxon>
        <taxon>Bacilli</taxon>
        <taxon>Bacillales</taxon>
        <taxon>Paenibacillaceae</taxon>
        <taxon>Insulibacter</taxon>
    </lineage>
</organism>
<keyword evidence="2" id="KW-1185">Reference proteome</keyword>
<dbReference type="EMBL" id="BMAQ01000007">
    <property type="protein sequence ID" value="GFR37838.1"/>
    <property type="molecule type" value="Genomic_DNA"/>
</dbReference>
<evidence type="ECO:0000313" key="1">
    <source>
        <dbReference type="EMBL" id="GFR37838.1"/>
    </source>
</evidence>
<reference evidence="1" key="1">
    <citation type="submission" date="2020-08" db="EMBL/GenBank/DDBJ databases">
        <authorList>
            <person name="Uke A."/>
            <person name="Chhe C."/>
            <person name="Baramee S."/>
            <person name="Kosugi A."/>
        </authorList>
    </citation>
    <scope>NUCLEOTIDE SEQUENCE</scope>
    <source>
        <strain evidence="1">DA-C8</strain>
    </source>
</reference>
<proteinExistence type="predicted"/>
<dbReference type="AlphaFoldDB" id="A0A916VFF8"/>
<reference evidence="1" key="2">
    <citation type="journal article" date="2021" name="Data Brief">
        <title>Draft genome sequence data of the facultative, thermophilic, xylanolytic bacterium Paenibacillus sp. strain DA-C8.</title>
        <authorList>
            <person name="Chhe C."/>
            <person name="Uke A."/>
            <person name="Baramee S."/>
            <person name="Ungkulpasvich U."/>
            <person name="Tachaapaikoon C."/>
            <person name="Pason P."/>
            <person name="Waeonukul R."/>
            <person name="Ratanakhanokchai K."/>
            <person name="Kosugi A."/>
        </authorList>
    </citation>
    <scope>NUCLEOTIDE SEQUENCE</scope>
    <source>
        <strain evidence="1">DA-C8</strain>
    </source>
</reference>
<name>A0A916VFF8_9BACL</name>
<dbReference type="Proteomes" id="UP000654993">
    <property type="component" value="Unassembled WGS sequence"/>
</dbReference>
<accession>A0A916VFF8</accession>
<comment type="caution">
    <text evidence="1">The sequence shown here is derived from an EMBL/GenBank/DDBJ whole genome shotgun (WGS) entry which is preliminary data.</text>
</comment>